<reference evidence="2 3" key="1">
    <citation type="submission" date="2024-09" db="EMBL/GenBank/DDBJ databases">
        <authorList>
            <person name="Sun Q."/>
            <person name="Mori K."/>
        </authorList>
    </citation>
    <scope>NUCLEOTIDE SEQUENCE [LARGE SCALE GENOMIC DNA]</scope>
    <source>
        <strain evidence="2 3">CECT 8622</strain>
    </source>
</reference>
<dbReference type="RefSeq" id="WP_379859886.1">
    <property type="nucleotide sequence ID" value="NZ_JBHMFC010000009.1"/>
</dbReference>
<keyword evidence="3" id="KW-1185">Reference proteome</keyword>
<organism evidence="2 3">
    <name type="scientific">Mariniflexile ostreae</name>
    <dbReference type="NCBI Taxonomy" id="1520892"/>
    <lineage>
        <taxon>Bacteria</taxon>
        <taxon>Pseudomonadati</taxon>
        <taxon>Bacteroidota</taxon>
        <taxon>Flavobacteriia</taxon>
        <taxon>Flavobacteriales</taxon>
        <taxon>Flavobacteriaceae</taxon>
        <taxon>Mariniflexile</taxon>
    </lineage>
</organism>
<name>A0ABV5F8C7_9FLAO</name>
<feature type="chain" id="PRO_5047537890" evidence="1">
    <location>
        <begin position="19"/>
        <end position="132"/>
    </location>
</feature>
<protein>
    <submittedName>
        <fullName evidence="2">Uncharacterized protein</fullName>
    </submittedName>
</protein>
<dbReference type="Proteomes" id="UP001589585">
    <property type="component" value="Unassembled WGS sequence"/>
</dbReference>
<comment type="caution">
    <text evidence="2">The sequence shown here is derived from an EMBL/GenBank/DDBJ whole genome shotgun (WGS) entry which is preliminary data.</text>
</comment>
<proteinExistence type="predicted"/>
<accession>A0ABV5F8C7</accession>
<dbReference type="EMBL" id="JBHMFC010000009">
    <property type="protein sequence ID" value="MFB9055695.1"/>
    <property type="molecule type" value="Genomic_DNA"/>
</dbReference>
<evidence type="ECO:0000313" key="2">
    <source>
        <dbReference type="EMBL" id="MFB9055695.1"/>
    </source>
</evidence>
<sequence>MKTLTTILLSCLVLFQSAGISISDTFKLIDLVEHTKYHSQEYGDDCFTFFEKHYGALKTSHQKNHKEEKSQHERLPFQHINANHSSFEVVVMSYEFYLDTPILTLISNSHFYYQNLYSYLKRPSVFQPPQSV</sequence>
<evidence type="ECO:0000313" key="3">
    <source>
        <dbReference type="Proteomes" id="UP001589585"/>
    </source>
</evidence>
<evidence type="ECO:0000256" key="1">
    <source>
        <dbReference type="SAM" id="SignalP"/>
    </source>
</evidence>
<feature type="signal peptide" evidence="1">
    <location>
        <begin position="1"/>
        <end position="18"/>
    </location>
</feature>
<keyword evidence="1" id="KW-0732">Signal</keyword>
<gene>
    <name evidence="2" type="ORF">ACFFU9_02980</name>
</gene>